<evidence type="ECO:0000313" key="2">
    <source>
        <dbReference type="EMBL" id="CAB9494057.1"/>
    </source>
</evidence>
<feature type="transmembrane region" description="Helical" evidence="1">
    <location>
        <begin position="449"/>
        <end position="467"/>
    </location>
</feature>
<reference evidence="2 3" key="1">
    <citation type="submission" date="2020-06" db="EMBL/GenBank/DDBJ databases">
        <authorList>
            <person name="Duchaud E."/>
        </authorList>
    </citation>
    <scope>NUCLEOTIDE SEQUENCE [LARGE SCALE GENOMIC DNA]</scope>
    <source>
        <strain evidence="2">Alteromonas fortis</strain>
    </source>
</reference>
<keyword evidence="1" id="KW-1133">Transmembrane helix</keyword>
<name>A0A6T9Y012_ALTMA</name>
<evidence type="ECO:0000256" key="1">
    <source>
        <dbReference type="SAM" id="Phobius"/>
    </source>
</evidence>
<dbReference type="AlphaFoldDB" id="A0A6T9Y012"/>
<dbReference type="EMBL" id="LR812090">
    <property type="protein sequence ID" value="CAB9494057.1"/>
    <property type="molecule type" value="Genomic_DNA"/>
</dbReference>
<evidence type="ECO:0008006" key="4">
    <source>
        <dbReference type="Google" id="ProtNLM"/>
    </source>
</evidence>
<keyword evidence="1" id="KW-0812">Transmembrane</keyword>
<evidence type="ECO:0000313" key="3">
    <source>
        <dbReference type="Proteomes" id="UP000509458"/>
    </source>
</evidence>
<dbReference type="PANTHER" id="PTHR34219">
    <property type="entry name" value="IRON-REGULATED INNER MEMBRANE PROTEIN-RELATED"/>
    <property type="match status" value="1"/>
</dbReference>
<protein>
    <recommendedName>
        <fullName evidence="4">Iron-regulated membrane protein</fullName>
    </recommendedName>
</protein>
<gene>
    <name evidence="2" type="ORF">ALFOR1_30999</name>
</gene>
<feature type="transmembrane region" description="Helical" evidence="1">
    <location>
        <begin position="12"/>
        <end position="37"/>
    </location>
</feature>
<sequence length="522" mass="58548">MKASTIRSALEGHGWIGLFISIPLFIVFWAGSLTLFYPELKAWSVLPHTLPHTEFRSVSDTLPLSEVVDTALSEYDVDTQERMFVVLPTDTLPLYELYLPVKQNEADHTELTSLYVDPANGKTVAPIDSFHLADFLYGLHIDLNLPLGDHIVGIITLFFTVVIFTGLIVQFKKLITHFFFYRGSKATQRYQLTDMHNVVGVMSLPYTFMYALTGLMFNLGLISQIVTLLFVYDGDRTALLNDSGFPKITESYAGIEREMPDLDALVASWEEEQHAKAHSLRLTNYGDDNALIRIIGQHETSFSQRIDMTYRVRENAFTTELNPSERNAFADGTRFLYALHFGHFAGLDVRVVFFILGLAVCGLIIVGNMLWLNKFQNNRSISQRFKRNISALTLGGCAGIIPATATAFLLERTLAASLDERALIVEAAFFLVYGLSVVAAFFTKNRLKMISVTVLVSGLILALLTFVDVIFHSQAIMQYFNAGYKNLFSVSFTCLSFSCLLLWLGLSLLKKGELTRNTVTNH</sequence>
<feature type="transmembrane region" description="Helical" evidence="1">
    <location>
        <begin position="151"/>
        <end position="169"/>
    </location>
</feature>
<dbReference type="InterPro" id="IPR005625">
    <property type="entry name" value="PepSY-ass_TM"/>
</dbReference>
<accession>A0A6T9Y012</accession>
<feature type="transmembrane region" description="Helical" evidence="1">
    <location>
        <begin position="391"/>
        <end position="410"/>
    </location>
</feature>
<keyword evidence="1" id="KW-0472">Membrane</keyword>
<feature type="transmembrane region" description="Helical" evidence="1">
    <location>
        <begin position="422"/>
        <end position="442"/>
    </location>
</feature>
<feature type="transmembrane region" description="Helical" evidence="1">
    <location>
        <begin position="487"/>
        <end position="509"/>
    </location>
</feature>
<feature type="transmembrane region" description="Helical" evidence="1">
    <location>
        <begin position="351"/>
        <end position="371"/>
    </location>
</feature>
<dbReference type="Proteomes" id="UP000509458">
    <property type="component" value="Chromosome"/>
</dbReference>
<organism evidence="2 3">
    <name type="scientific">Alteromonas macleodii</name>
    <name type="common">Pseudoalteromonas macleodii</name>
    <dbReference type="NCBI Taxonomy" id="28108"/>
    <lineage>
        <taxon>Bacteria</taxon>
        <taxon>Pseudomonadati</taxon>
        <taxon>Pseudomonadota</taxon>
        <taxon>Gammaproteobacteria</taxon>
        <taxon>Alteromonadales</taxon>
        <taxon>Alteromonadaceae</taxon>
        <taxon>Alteromonas/Salinimonas group</taxon>
        <taxon>Alteromonas</taxon>
    </lineage>
</organism>
<dbReference type="PANTHER" id="PTHR34219:SF3">
    <property type="entry name" value="BLL7967 PROTEIN"/>
    <property type="match status" value="1"/>
</dbReference>
<dbReference type="Pfam" id="PF03929">
    <property type="entry name" value="PepSY_TM"/>
    <property type="match status" value="1"/>
</dbReference>
<proteinExistence type="predicted"/>
<feature type="transmembrane region" description="Helical" evidence="1">
    <location>
        <begin position="208"/>
        <end position="232"/>
    </location>
</feature>
<dbReference type="RefSeq" id="WP_179983490.1">
    <property type="nucleotide sequence ID" value="NZ_LR812090.1"/>
</dbReference>